<dbReference type="InterPro" id="IPR036116">
    <property type="entry name" value="FN3_sf"/>
</dbReference>
<evidence type="ECO:0000256" key="8">
    <source>
        <dbReference type="ARBA" id="ARBA00023326"/>
    </source>
</evidence>
<dbReference type="PANTHER" id="PTHR31490">
    <property type="entry name" value="GLYCOSYL HYDROLASE"/>
    <property type="match status" value="1"/>
</dbReference>
<keyword evidence="4 12" id="KW-0732">Signal</keyword>
<dbReference type="GO" id="GO:0031176">
    <property type="term" value="F:endo-1,4-beta-xylanase activity"/>
    <property type="evidence" value="ECO:0007669"/>
    <property type="project" value="UniProtKB-EC"/>
</dbReference>
<evidence type="ECO:0000256" key="10">
    <source>
        <dbReference type="RuleBase" id="RU361174"/>
    </source>
</evidence>
<dbReference type="InterPro" id="IPR017853">
    <property type="entry name" value="GH"/>
</dbReference>
<dbReference type="PROSITE" id="PS51760">
    <property type="entry name" value="GH10_2"/>
    <property type="match status" value="1"/>
</dbReference>
<evidence type="ECO:0000256" key="6">
    <source>
        <dbReference type="ARBA" id="ARBA00023277"/>
    </source>
</evidence>
<feature type="chain" id="PRO_5039355814" description="Beta-xylanase" evidence="12">
    <location>
        <begin position="25"/>
        <end position="555"/>
    </location>
</feature>
<dbReference type="PROSITE" id="PS00591">
    <property type="entry name" value="GH10_1"/>
    <property type="match status" value="1"/>
</dbReference>
<feature type="active site" description="Nucleophile" evidence="9">
    <location>
        <position position="262"/>
    </location>
</feature>
<evidence type="ECO:0000256" key="2">
    <source>
        <dbReference type="ARBA" id="ARBA00007495"/>
    </source>
</evidence>
<evidence type="ECO:0000256" key="5">
    <source>
        <dbReference type="ARBA" id="ARBA00022801"/>
    </source>
</evidence>
<feature type="signal peptide" evidence="12">
    <location>
        <begin position="1"/>
        <end position="24"/>
    </location>
</feature>
<dbReference type="InterPro" id="IPR003961">
    <property type="entry name" value="FN3_dom"/>
</dbReference>
<keyword evidence="17" id="KW-1185">Reference proteome</keyword>
<dbReference type="InterPro" id="IPR031158">
    <property type="entry name" value="GH10_AS"/>
</dbReference>
<evidence type="ECO:0000256" key="3">
    <source>
        <dbReference type="ARBA" id="ARBA00022651"/>
    </source>
</evidence>
<dbReference type="InterPro" id="IPR001919">
    <property type="entry name" value="CBD2"/>
</dbReference>
<dbReference type="RefSeq" id="WP_075137911.1">
    <property type="nucleotide sequence ID" value="NZ_MSIF01000033.1"/>
</dbReference>
<dbReference type="InterPro" id="IPR008965">
    <property type="entry name" value="CBM2/CBM3_carb-bd_dom_sf"/>
</dbReference>
<comment type="caution">
    <text evidence="16">The sequence shown here is derived from an EMBL/GenBank/DDBJ whole genome shotgun (WGS) entry which is preliminary data.</text>
</comment>
<dbReference type="AlphaFoldDB" id="A0A7Z0WE00"/>
<dbReference type="GO" id="GO:0030247">
    <property type="term" value="F:polysaccharide binding"/>
    <property type="evidence" value="ECO:0007669"/>
    <property type="project" value="UniProtKB-UniRule"/>
</dbReference>
<dbReference type="Gene3D" id="2.60.40.10">
    <property type="entry name" value="Immunoglobulins"/>
    <property type="match status" value="1"/>
</dbReference>
<evidence type="ECO:0000256" key="9">
    <source>
        <dbReference type="PROSITE-ProRule" id="PRU10061"/>
    </source>
</evidence>
<feature type="compositionally biased region" description="Low complexity" evidence="11">
    <location>
        <begin position="347"/>
        <end position="364"/>
    </location>
</feature>
<dbReference type="SUPFAM" id="SSF49384">
    <property type="entry name" value="Carbohydrate-binding domain"/>
    <property type="match status" value="1"/>
</dbReference>
<dbReference type="Pfam" id="PF00553">
    <property type="entry name" value="CBM_2"/>
    <property type="match status" value="1"/>
</dbReference>
<dbReference type="Pfam" id="PF00331">
    <property type="entry name" value="Glyco_hydro_10"/>
    <property type="match status" value="1"/>
</dbReference>
<feature type="domain" description="Fibronectin type-III" evidence="13">
    <location>
        <begin position="354"/>
        <end position="445"/>
    </location>
</feature>
<dbReference type="Pfam" id="PF00041">
    <property type="entry name" value="fn3"/>
    <property type="match status" value="1"/>
</dbReference>
<dbReference type="Gene3D" id="3.20.20.80">
    <property type="entry name" value="Glycosidases"/>
    <property type="match status" value="1"/>
</dbReference>
<evidence type="ECO:0000256" key="4">
    <source>
        <dbReference type="ARBA" id="ARBA00022729"/>
    </source>
</evidence>
<dbReference type="PANTHER" id="PTHR31490:SF88">
    <property type="entry name" value="BETA-XYLANASE"/>
    <property type="match status" value="1"/>
</dbReference>
<dbReference type="SUPFAM" id="SSF51445">
    <property type="entry name" value="(Trans)glycosidases"/>
    <property type="match status" value="1"/>
</dbReference>
<dbReference type="InterPro" id="IPR044846">
    <property type="entry name" value="GH10"/>
</dbReference>
<sequence>MLLRKVLTAASCLAIGVLSTVVTAGPAQASGPLQSHAAARGKFVGTAVDTNELNDAPYLAAVDSEFGQLTPANAMKWDAIEPSQNSFSFGRADQIMALAQNNGQSVRGHTLVWHSQTPGWVQNLDATAMRAAMRNHISTVMDKYEGDIYAWDVVNEPLNEDGSLRNSFWLQRLGESYIADAFRAARAADPTAKLYINDYNTDGLGAKSDGMYRLVSGLLEDGVPIDGVGFQGHLAVQYGFPNQMQQNLQRFADLGLDVAITELDVRMQLPSDSSKIATQNTYYRNAVNACLGVTRCVGVTFWGYSDKYSWIPSAFPGEGSAHLADENMQRKQAYTTVHDTLAGGSSGDTTPPTAPGTPGASGVTATTASLTWSASTDTGGSGLAGYNVYREQGTTDSLLAQPSGNSTTLTGLTPGTQYQVYVRARDGAGNLSTPSATATFTTEQGSGGGACRVAYSATDWGGGGGFTAGVTVTNTGTAAVNGWTLSFAFTGGQRLTPPGWSATWSQSGAVVTATNLTWNASIPVNGSVSVGFNGTYSGSNPAPGNFTLNGSACTA</sequence>
<dbReference type="PROSITE" id="PS51173">
    <property type="entry name" value="CBM2"/>
    <property type="match status" value="1"/>
</dbReference>
<keyword evidence="8 10" id="KW-0624">Polysaccharide degradation</keyword>
<evidence type="ECO:0000313" key="17">
    <source>
        <dbReference type="Proteomes" id="UP000185696"/>
    </source>
</evidence>
<comment type="similarity">
    <text evidence="2 10">Belongs to the glycosyl hydrolase 10 (cellulase F) family.</text>
</comment>
<dbReference type="EC" id="3.2.1.8" evidence="10"/>
<dbReference type="InterPro" id="IPR001000">
    <property type="entry name" value="GH10_dom"/>
</dbReference>
<evidence type="ECO:0000259" key="14">
    <source>
        <dbReference type="PROSITE" id="PS51173"/>
    </source>
</evidence>
<dbReference type="PROSITE" id="PS50853">
    <property type="entry name" value="FN3"/>
    <property type="match status" value="1"/>
</dbReference>
<dbReference type="OrthoDB" id="9815836at2"/>
<dbReference type="PRINTS" id="PR00134">
    <property type="entry name" value="GLHYDRLASE10"/>
</dbReference>
<evidence type="ECO:0000256" key="11">
    <source>
        <dbReference type="SAM" id="MobiDB-lite"/>
    </source>
</evidence>
<keyword evidence="3 16" id="KW-0858">Xylan degradation</keyword>
<feature type="region of interest" description="Disordered" evidence="11">
    <location>
        <begin position="339"/>
        <end position="364"/>
    </location>
</feature>
<dbReference type="InterPro" id="IPR013783">
    <property type="entry name" value="Ig-like_fold"/>
</dbReference>
<evidence type="ECO:0000259" key="13">
    <source>
        <dbReference type="PROSITE" id="PS50853"/>
    </source>
</evidence>
<evidence type="ECO:0000256" key="12">
    <source>
        <dbReference type="SAM" id="SignalP"/>
    </source>
</evidence>
<evidence type="ECO:0000256" key="7">
    <source>
        <dbReference type="ARBA" id="ARBA00023295"/>
    </source>
</evidence>
<name>A0A7Z0WE00_9PSEU</name>
<feature type="domain" description="GH10" evidence="15">
    <location>
        <begin position="37"/>
        <end position="340"/>
    </location>
</feature>
<dbReference type="InterPro" id="IPR012291">
    <property type="entry name" value="CBM2_carb-bd_dom_sf"/>
</dbReference>
<feature type="domain" description="CBM2" evidence="14">
    <location>
        <begin position="444"/>
        <end position="555"/>
    </location>
</feature>
<dbReference type="SMART" id="SM00637">
    <property type="entry name" value="CBD_II"/>
    <property type="match status" value="1"/>
</dbReference>
<protein>
    <recommendedName>
        <fullName evidence="10">Beta-xylanase</fullName>
        <ecNumber evidence="10">3.2.1.8</ecNumber>
    </recommendedName>
</protein>
<dbReference type="SMART" id="SM00060">
    <property type="entry name" value="FN3"/>
    <property type="match status" value="1"/>
</dbReference>
<dbReference type="Proteomes" id="UP000185696">
    <property type="component" value="Unassembled WGS sequence"/>
</dbReference>
<keyword evidence="5 10" id="KW-0378">Hydrolase</keyword>
<evidence type="ECO:0000256" key="1">
    <source>
        <dbReference type="ARBA" id="ARBA00000681"/>
    </source>
</evidence>
<dbReference type="GO" id="GO:0045493">
    <property type="term" value="P:xylan catabolic process"/>
    <property type="evidence" value="ECO:0007669"/>
    <property type="project" value="UniProtKB-KW"/>
</dbReference>
<keyword evidence="6 10" id="KW-0119">Carbohydrate metabolism</keyword>
<proteinExistence type="inferred from homology"/>
<evidence type="ECO:0000259" key="15">
    <source>
        <dbReference type="PROSITE" id="PS51760"/>
    </source>
</evidence>
<accession>A0A7Z0WE00</accession>
<dbReference type="EMBL" id="MSIF01000033">
    <property type="protein sequence ID" value="OLF05154.1"/>
    <property type="molecule type" value="Genomic_DNA"/>
</dbReference>
<comment type="catalytic activity">
    <reaction evidence="1 10">
        <text>Endohydrolysis of (1-&gt;4)-beta-D-xylosidic linkages in xylans.</text>
        <dbReference type="EC" id="3.2.1.8"/>
    </reaction>
</comment>
<organism evidence="16 17">
    <name type="scientific">Actinophytocola xinjiangensis</name>
    <dbReference type="NCBI Taxonomy" id="485602"/>
    <lineage>
        <taxon>Bacteria</taxon>
        <taxon>Bacillati</taxon>
        <taxon>Actinomycetota</taxon>
        <taxon>Actinomycetes</taxon>
        <taxon>Pseudonocardiales</taxon>
        <taxon>Pseudonocardiaceae</taxon>
    </lineage>
</organism>
<dbReference type="CDD" id="cd00063">
    <property type="entry name" value="FN3"/>
    <property type="match status" value="1"/>
</dbReference>
<gene>
    <name evidence="16" type="ORF">BLA60_37830</name>
</gene>
<dbReference type="SUPFAM" id="SSF49265">
    <property type="entry name" value="Fibronectin type III"/>
    <property type="match status" value="1"/>
</dbReference>
<dbReference type="SMART" id="SM00633">
    <property type="entry name" value="Glyco_10"/>
    <property type="match status" value="1"/>
</dbReference>
<dbReference type="Gene3D" id="2.60.40.290">
    <property type="match status" value="1"/>
</dbReference>
<keyword evidence="7 10" id="KW-0326">Glycosidase</keyword>
<reference evidence="16 17" key="1">
    <citation type="submission" date="2016-12" db="EMBL/GenBank/DDBJ databases">
        <title>The draft genome sequence of Actinophytocola xinjiangensis.</title>
        <authorList>
            <person name="Wang W."/>
            <person name="Yuan L."/>
        </authorList>
    </citation>
    <scope>NUCLEOTIDE SEQUENCE [LARGE SCALE GENOMIC DNA]</scope>
    <source>
        <strain evidence="16 17">CGMCC 4.4663</strain>
    </source>
</reference>
<evidence type="ECO:0000313" key="16">
    <source>
        <dbReference type="EMBL" id="OLF05154.1"/>
    </source>
</evidence>